<dbReference type="GO" id="GO:0032153">
    <property type="term" value="C:cell division site"/>
    <property type="evidence" value="ECO:0007669"/>
    <property type="project" value="TreeGrafter"/>
</dbReference>
<evidence type="ECO:0000256" key="3">
    <source>
        <dbReference type="ARBA" id="ARBA00022741"/>
    </source>
</evidence>
<dbReference type="PANTHER" id="PTHR30314:SF10">
    <property type="entry name" value="TUBULIN-LIKE PROTEIN CETZ"/>
    <property type="match status" value="1"/>
</dbReference>
<evidence type="ECO:0000259" key="7">
    <source>
        <dbReference type="SMART" id="SM00864"/>
    </source>
</evidence>
<keyword evidence="8" id="KW-0131">Cell cycle</keyword>
<organism evidence="8 9">
    <name type="scientific">Natronomonas aquatica</name>
    <dbReference type="NCBI Taxonomy" id="2841590"/>
    <lineage>
        <taxon>Archaea</taxon>
        <taxon>Methanobacteriati</taxon>
        <taxon>Methanobacteriota</taxon>
        <taxon>Stenosarchaea group</taxon>
        <taxon>Halobacteria</taxon>
        <taxon>Halobacteriales</taxon>
        <taxon>Natronomonadaceae</taxon>
        <taxon>Natronomonas</taxon>
    </lineage>
</organism>
<comment type="function">
    <text evidence="6">Involved in cell shape control.</text>
</comment>
<feature type="binding site" evidence="6">
    <location>
        <position position="191"/>
    </location>
    <ligand>
        <name>GTP</name>
        <dbReference type="ChEBI" id="CHEBI:37565"/>
    </ligand>
</feature>
<comment type="subcellular location">
    <subcellularLocation>
        <location evidence="6">Cytoplasm</location>
    </subcellularLocation>
</comment>
<feature type="domain" description="Tubulin/FtsZ GTPase" evidence="7">
    <location>
        <begin position="2"/>
        <end position="199"/>
    </location>
</feature>
<evidence type="ECO:0000256" key="5">
    <source>
        <dbReference type="ARBA" id="ARBA00023134"/>
    </source>
</evidence>
<dbReference type="InterPro" id="IPR036525">
    <property type="entry name" value="Tubulin/FtsZ_GTPase_sf"/>
</dbReference>
<dbReference type="Proteomes" id="UP001139494">
    <property type="component" value="Unassembled WGS sequence"/>
</dbReference>
<evidence type="ECO:0000256" key="2">
    <source>
        <dbReference type="ARBA" id="ARBA00022490"/>
    </source>
</evidence>
<name>A0A9R1CRU4_9EURY</name>
<dbReference type="GO" id="GO:0051301">
    <property type="term" value="P:cell division"/>
    <property type="evidence" value="ECO:0007669"/>
    <property type="project" value="UniProtKB-KW"/>
</dbReference>
<evidence type="ECO:0000256" key="6">
    <source>
        <dbReference type="HAMAP-Rule" id="MF_01946"/>
    </source>
</evidence>
<dbReference type="InterPro" id="IPR045061">
    <property type="entry name" value="FtsZ/CetZ"/>
</dbReference>
<proteinExistence type="inferred from homology"/>
<dbReference type="AlphaFoldDB" id="A0A9R1CRU4"/>
<evidence type="ECO:0000313" key="9">
    <source>
        <dbReference type="Proteomes" id="UP001139494"/>
    </source>
</evidence>
<dbReference type="Gene3D" id="3.40.50.1440">
    <property type="entry name" value="Tubulin/FtsZ, GTPase domain"/>
    <property type="match status" value="1"/>
</dbReference>
<dbReference type="Pfam" id="PF00091">
    <property type="entry name" value="Tubulin"/>
    <property type="match status" value="1"/>
</dbReference>
<comment type="caution">
    <text evidence="6">Lacks conserved residue(s) required for the propagation of feature annotation.</text>
</comment>
<dbReference type="GO" id="GO:0003924">
    <property type="term" value="F:GTPase activity"/>
    <property type="evidence" value="ECO:0007669"/>
    <property type="project" value="InterPro"/>
</dbReference>
<dbReference type="InterPro" id="IPR003008">
    <property type="entry name" value="Tubulin_FtsZ_GTPase"/>
</dbReference>
<comment type="caution">
    <text evidence="8">The sequence shown here is derived from an EMBL/GenBank/DDBJ whole genome shotgun (WGS) entry which is preliminary data.</text>
</comment>
<feature type="binding site" evidence="6">
    <location>
        <begin position="110"/>
        <end position="112"/>
    </location>
    <ligand>
        <name>GTP</name>
        <dbReference type="ChEBI" id="CHEBI:37565"/>
    </ligand>
</feature>
<keyword evidence="5 6" id="KW-0342">GTP-binding</keyword>
<evidence type="ECO:0000256" key="4">
    <source>
        <dbReference type="ARBA" id="ARBA00022960"/>
    </source>
</evidence>
<sequence>MKVAIIGIGRAGGNVLDRLLEYEKGQEADFIRHGLAVNTDSTELRRLSTVPETEQLLLGESVFEGMGTLHNPEAGRTYFRDSIDEILAETDKVSIGQIDAFLVIAGLGGGTGGGGAPVVASALRDQSVRPVYGLGILPGNDEGERMRVNAGRTLHPFVDSTDSAFLYDNDTAQPGDGEDPPSAQTSVLKLNNEITTRFGTLLSADEGDVQTDPSRGTDVAVSDLIETLGGGNKPDAAKRTEPNDGGGITALGYAAEPPVVDIARSSGVLGSVLPWRVSVSQATDRIATQIRDLVRTTVREGMTPPCSLSSAERGLLIVAGPPDSLPRQGIQDARMWLESELETETVRVGVARRQNAEKISTLLVASGVTESERIDELRAISSDIEYSDDVSDFPSLKGITDREEG</sequence>
<keyword evidence="4 6" id="KW-0133">Cell shape</keyword>
<accession>A0A9R1CRU4</accession>
<dbReference type="SUPFAM" id="SSF52490">
    <property type="entry name" value="Tubulin nucleotide-binding domain-like"/>
    <property type="match status" value="1"/>
</dbReference>
<keyword evidence="3 6" id="KW-0547">Nucleotide-binding</keyword>
<gene>
    <name evidence="6" type="primary">cetZ</name>
    <name evidence="8" type="ORF">KM295_03305</name>
</gene>
<dbReference type="SMART" id="SM00864">
    <property type="entry name" value="Tubulin"/>
    <property type="match status" value="1"/>
</dbReference>
<keyword evidence="9" id="KW-1185">Reference proteome</keyword>
<feature type="binding site" evidence="6">
    <location>
        <position position="169"/>
    </location>
    <ligand>
        <name>GTP</name>
        <dbReference type="ChEBI" id="CHEBI:37565"/>
    </ligand>
</feature>
<dbReference type="InterPro" id="IPR032907">
    <property type="entry name" value="CetZ"/>
</dbReference>
<dbReference type="RefSeq" id="WP_256028456.1">
    <property type="nucleotide sequence ID" value="NZ_JAHLKM010000002.1"/>
</dbReference>
<dbReference type="GO" id="GO:0005525">
    <property type="term" value="F:GTP binding"/>
    <property type="evidence" value="ECO:0007669"/>
    <property type="project" value="UniProtKB-UniRule"/>
</dbReference>
<dbReference type="Gene3D" id="3.30.1330.20">
    <property type="entry name" value="Tubulin/FtsZ, C-terminal domain"/>
    <property type="match status" value="1"/>
</dbReference>
<dbReference type="InterPro" id="IPR048737">
    <property type="entry name" value="CetZ_C"/>
</dbReference>
<reference evidence="8" key="1">
    <citation type="journal article" date="2023" name="Front. Microbiol.">
        <title>Genomic-based phylogenetic and metabolic analyses of the genus Natronomonas, and description of Natronomonas aquatica sp. nov.</title>
        <authorList>
            <person name="Garcia-Roldan A."/>
            <person name="Duran-Viseras A."/>
            <person name="de la Haba R.R."/>
            <person name="Corral P."/>
            <person name="Sanchez-Porro C."/>
            <person name="Ventosa A."/>
        </authorList>
    </citation>
    <scope>NUCLEOTIDE SEQUENCE</scope>
    <source>
        <strain evidence="8">F2-12</strain>
    </source>
</reference>
<dbReference type="EMBL" id="JAHLKM010000002">
    <property type="protein sequence ID" value="MCQ4332529.1"/>
    <property type="molecule type" value="Genomic_DNA"/>
</dbReference>
<feature type="binding site" evidence="6">
    <location>
        <position position="142"/>
    </location>
    <ligand>
        <name>GTP</name>
        <dbReference type="ChEBI" id="CHEBI:37565"/>
    </ligand>
</feature>
<comment type="similarity">
    <text evidence="1 6">Belongs to the CetZ family.</text>
</comment>
<dbReference type="GO" id="GO:0008360">
    <property type="term" value="P:regulation of cell shape"/>
    <property type="evidence" value="ECO:0007669"/>
    <property type="project" value="UniProtKB-UniRule"/>
</dbReference>
<dbReference type="Pfam" id="PF21011">
    <property type="entry name" value="CetZ_C"/>
    <property type="match status" value="1"/>
</dbReference>
<dbReference type="HAMAP" id="MF_01946">
    <property type="entry name" value="CetZ"/>
    <property type="match status" value="1"/>
</dbReference>
<keyword evidence="8" id="KW-0132">Cell division</keyword>
<keyword evidence="2 6" id="KW-0963">Cytoplasm</keyword>
<evidence type="ECO:0000256" key="1">
    <source>
        <dbReference type="ARBA" id="ARBA00006877"/>
    </source>
</evidence>
<dbReference type="GO" id="GO:0005737">
    <property type="term" value="C:cytoplasm"/>
    <property type="evidence" value="ECO:0007669"/>
    <property type="project" value="UniProtKB-SubCell"/>
</dbReference>
<dbReference type="PANTHER" id="PTHR30314">
    <property type="entry name" value="CELL DIVISION PROTEIN FTSZ-RELATED"/>
    <property type="match status" value="1"/>
</dbReference>
<dbReference type="InterPro" id="IPR037103">
    <property type="entry name" value="Tubulin/FtsZ-like_C"/>
</dbReference>
<protein>
    <recommendedName>
        <fullName evidence="6">Tubulin-like protein CetZ</fullName>
    </recommendedName>
</protein>
<evidence type="ECO:0000313" key="8">
    <source>
        <dbReference type="EMBL" id="MCQ4332529.1"/>
    </source>
</evidence>